<comment type="function">
    <text evidence="10">Involved in SarA attenuation. Affects resistance to oxacillin and teicoplanin, as well as the synthesis of virulence factors.</text>
</comment>
<dbReference type="PANTHER" id="PTHR33392:SF8">
    <property type="entry name" value="REGULATORY PROTEIN MSRR"/>
    <property type="match status" value="1"/>
</dbReference>
<keyword evidence="3" id="KW-1003">Cell membrane</keyword>
<dbReference type="RefSeq" id="WP_390251247.1">
    <property type="nucleotide sequence ID" value="NZ_JBHSDT010000004.1"/>
</dbReference>
<organism evidence="13 14">
    <name type="scientific">Gracilibacillus xinjiangensis</name>
    <dbReference type="NCBI Taxonomy" id="1193282"/>
    <lineage>
        <taxon>Bacteria</taxon>
        <taxon>Bacillati</taxon>
        <taxon>Bacillota</taxon>
        <taxon>Bacilli</taxon>
        <taxon>Bacillales</taxon>
        <taxon>Bacillaceae</taxon>
        <taxon>Gracilibacillus</taxon>
    </lineage>
</organism>
<dbReference type="Gene3D" id="3.40.630.190">
    <property type="entry name" value="LCP protein"/>
    <property type="match status" value="1"/>
</dbReference>
<keyword evidence="6" id="KW-1133">Transmembrane helix</keyword>
<evidence type="ECO:0000313" key="13">
    <source>
        <dbReference type="EMBL" id="MFC4403061.1"/>
    </source>
</evidence>
<keyword evidence="9" id="KW-0804">Transcription</keyword>
<dbReference type="EMBL" id="JBHSDT010000004">
    <property type="protein sequence ID" value="MFC4403061.1"/>
    <property type="molecule type" value="Genomic_DNA"/>
</dbReference>
<comment type="caution">
    <text evidence="13">The sequence shown here is derived from an EMBL/GenBank/DDBJ whole genome shotgun (WGS) entry which is preliminary data.</text>
</comment>
<evidence type="ECO:0000256" key="6">
    <source>
        <dbReference type="ARBA" id="ARBA00022989"/>
    </source>
</evidence>
<evidence type="ECO:0000256" key="7">
    <source>
        <dbReference type="ARBA" id="ARBA00023015"/>
    </source>
</evidence>
<evidence type="ECO:0000313" key="14">
    <source>
        <dbReference type="Proteomes" id="UP001595882"/>
    </source>
</evidence>
<dbReference type="InterPro" id="IPR050922">
    <property type="entry name" value="LytR/CpsA/Psr_CW_biosynth"/>
</dbReference>
<evidence type="ECO:0000256" key="8">
    <source>
        <dbReference type="ARBA" id="ARBA00023136"/>
    </source>
</evidence>
<comment type="subcellular location">
    <subcellularLocation>
        <location evidence="1">Cell membrane</location>
        <topology evidence="1">Single-pass type II membrane protein</topology>
    </subcellularLocation>
</comment>
<keyword evidence="4" id="KW-0812">Transmembrane</keyword>
<evidence type="ECO:0000256" key="2">
    <source>
        <dbReference type="ARBA" id="ARBA00006068"/>
    </source>
</evidence>
<keyword evidence="7" id="KW-0805">Transcription regulation</keyword>
<dbReference type="Proteomes" id="UP001595882">
    <property type="component" value="Unassembled WGS sequence"/>
</dbReference>
<evidence type="ECO:0000256" key="4">
    <source>
        <dbReference type="ARBA" id="ARBA00022692"/>
    </source>
</evidence>
<name>A0ABV8WXG0_9BACI</name>
<dbReference type="NCBIfam" id="TIGR00350">
    <property type="entry name" value="lytR_cpsA_psr"/>
    <property type="match status" value="1"/>
</dbReference>
<dbReference type="PANTHER" id="PTHR33392">
    <property type="entry name" value="POLYISOPRENYL-TEICHOIC ACID--PEPTIDOGLYCAN TEICHOIC ACID TRANSFERASE TAGU"/>
    <property type="match status" value="1"/>
</dbReference>
<evidence type="ECO:0000256" key="5">
    <source>
        <dbReference type="ARBA" id="ARBA00022968"/>
    </source>
</evidence>
<evidence type="ECO:0000256" key="3">
    <source>
        <dbReference type="ARBA" id="ARBA00022475"/>
    </source>
</evidence>
<dbReference type="Pfam" id="PF03816">
    <property type="entry name" value="LytR_cpsA_psr"/>
    <property type="match status" value="1"/>
</dbReference>
<dbReference type="InterPro" id="IPR004474">
    <property type="entry name" value="LytR_CpsA_psr"/>
</dbReference>
<keyword evidence="14" id="KW-1185">Reference proteome</keyword>
<keyword evidence="8" id="KW-0472">Membrane</keyword>
<comment type="similarity">
    <text evidence="2">Belongs to the LytR/CpsA/Psr (LCP) family.</text>
</comment>
<gene>
    <name evidence="13" type="ORF">ACFOY7_08230</name>
</gene>
<evidence type="ECO:0000256" key="10">
    <source>
        <dbReference type="ARBA" id="ARBA00037178"/>
    </source>
</evidence>
<feature type="domain" description="Cell envelope-related transcriptional attenuator" evidence="12">
    <location>
        <begin position="81"/>
        <end position="229"/>
    </location>
</feature>
<accession>A0ABV8WXG0</accession>
<evidence type="ECO:0000259" key="12">
    <source>
        <dbReference type="Pfam" id="PF03816"/>
    </source>
</evidence>
<reference evidence="14" key="1">
    <citation type="journal article" date="2019" name="Int. J. Syst. Evol. Microbiol.">
        <title>The Global Catalogue of Microorganisms (GCM) 10K type strain sequencing project: providing services to taxonomists for standard genome sequencing and annotation.</title>
        <authorList>
            <consortium name="The Broad Institute Genomics Platform"/>
            <consortium name="The Broad Institute Genome Sequencing Center for Infectious Disease"/>
            <person name="Wu L."/>
            <person name="Ma J."/>
        </authorList>
    </citation>
    <scope>NUCLEOTIDE SEQUENCE [LARGE SCALE GENOMIC DNA]</scope>
    <source>
        <strain evidence="14">CCUG 37865</strain>
    </source>
</reference>
<protein>
    <recommendedName>
        <fullName evidence="11">Regulatory protein MsrR</fullName>
    </recommendedName>
</protein>
<proteinExistence type="inferred from homology"/>
<evidence type="ECO:0000256" key="9">
    <source>
        <dbReference type="ARBA" id="ARBA00023163"/>
    </source>
</evidence>
<sequence length="331" mass="37479">MKKRNLRLILCLILLLFLIVIIFSFFQYWSGKRAAEERINNPKQDPGLEKYDNEFKSTNPVDGKLNLLLLGEDSTEQGNSRTDTIMIGQYDVDNGRAKLVSIMRDTYVNIPGYGYNRINAAYAKGGPELLRQTIRSNFDIDINYYVIVNFEGFEHIIDTIAPEGIEIDVEKQMTYTDNAGGLQINLQSGVQNLNGADVLGYARFRYDGESDFGRVRRQQQVISRIKDELLSFKNILKVPKVVGTVMPYVNTNMSEKDIGRYAFSFLSDPPDQIETMRIPVDLPGAFSPETHSLLGEVLEIDEDINRQALLNFLENGNSLDGANDNSQLEIQ</sequence>
<evidence type="ECO:0000256" key="11">
    <source>
        <dbReference type="ARBA" id="ARBA00040752"/>
    </source>
</evidence>
<keyword evidence="5" id="KW-0735">Signal-anchor</keyword>
<evidence type="ECO:0000256" key="1">
    <source>
        <dbReference type="ARBA" id="ARBA00004401"/>
    </source>
</evidence>